<proteinExistence type="predicted"/>
<keyword evidence="2" id="KW-1185">Reference proteome</keyword>
<protein>
    <submittedName>
        <fullName evidence="1">Uncharacterized protein</fullName>
    </submittedName>
</protein>
<accession>A0A545TRK9</accession>
<reference evidence="1 2" key="1">
    <citation type="submission" date="2019-06" db="EMBL/GenBank/DDBJ databases">
        <title>Whole genome sequence for Rhodospirillaceae sp. R148.</title>
        <authorList>
            <person name="Wang G."/>
        </authorList>
    </citation>
    <scope>NUCLEOTIDE SEQUENCE [LARGE SCALE GENOMIC DNA]</scope>
    <source>
        <strain evidence="1 2">R148</strain>
    </source>
</reference>
<dbReference type="EMBL" id="VHSH01000004">
    <property type="protein sequence ID" value="TQV79858.1"/>
    <property type="molecule type" value="Genomic_DNA"/>
</dbReference>
<sequence>MDRLQAIAEEATQGINALLETPLTPDQTKSVERIVERAVIKALLEGQHRAVDAALQTPEADQDVAHKIATAIRQKNDALIANLSSLR</sequence>
<evidence type="ECO:0000313" key="1">
    <source>
        <dbReference type="EMBL" id="TQV79858.1"/>
    </source>
</evidence>
<organism evidence="1 2">
    <name type="scientific">Denitrobaculum tricleocarpae</name>
    <dbReference type="NCBI Taxonomy" id="2591009"/>
    <lineage>
        <taxon>Bacteria</taxon>
        <taxon>Pseudomonadati</taxon>
        <taxon>Pseudomonadota</taxon>
        <taxon>Alphaproteobacteria</taxon>
        <taxon>Rhodospirillales</taxon>
        <taxon>Rhodospirillaceae</taxon>
        <taxon>Denitrobaculum</taxon>
    </lineage>
</organism>
<evidence type="ECO:0000313" key="2">
    <source>
        <dbReference type="Proteomes" id="UP000315252"/>
    </source>
</evidence>
<gene>
    <name evidence="1" type="ORF">FKG95_14300</name>
</gene>
<dbReference type="RefSeq" id="WP_142897039.1">
    <property type="nucleotide sequence ID" value="NZ_ML660055.1"/>
</dbReference>
<comment type="caution">
    <text evidence="1">The sequence shown here is derived from an EMBL/GenBank/DDBJ whole genome shotgun (WGS) entry which is preliminary data.</text>
</comment>
<dbReference type="Proteomes" id="UP000315252">
    <property type="component" value="Unassembled WGS sequence"/>
</dbReference>
<dbReference type="AlphaFoldDB" id="A0A545TRK9"/>
<name>A0A545TRK9_9PROT</name>